<dbReference type="PROSITE" id="PS00122">
    <property type="entry name" value="CARBOXYLESTERASE_B_1"/>
    <property type="match status" value="1"/>
</dbReference>
<evidence type="ECO:0000256" key="3">
    <source>
        <dbReference type="RuleBase" id="RU361235"/>
    </source>
</evidence>
<dbReference type="InterPro" id="IPR019826">
    <property type="entry name" value="Carboxylesterase_B_AS"/>
</dbReference>
<keyword evidence="2 3" id="KW-0378">Hydrolase</keyword>
<dbReference type="PROSITE" id="PS00941">
    <property type="entry name" value="CARBOXYLESTERASE_B_2"/>
    <property type="match status" value="1"/>
</dbReference>
<dbReference type="Gene3D" id="3.40.50.1820">
    <property type="entry name" value="alpha/beta hydrolase"/>
    <property type="match status" value="1"/>
</dbReference>
<evidence type="ECO:0000256" key="2">
    <source>
        <dbReference type="ARBA" id="ARBA00022801"/>
    </source>
</evidence>
<dbReference type="InterPro" id="IPR029058">
    <property type="entry name" value="AB_hydrolase_fold"/>
</dbReference>
<dbReference type="PANTHER" id="PTHR11559">
    <property type="entry name" value="CARBOXYLESTERASE"/>
    <property type="match status" value="1"/>
</dbReference>
<dbReference type="AlphaFoldDB" id="A0AAF0BIC6"/>
<protein>
    <recommendedName>
        <fullName evidence="3">Carboxylic ester hydrolase</fullName>
        <ecNumber evidence="3">3.1.1.-</ecNumber>
    </recommendedName>
</protein>
<accession>A0AAF0BIC6</accession>
<dbReference type="KEGG" id="gso:PH603_05590"/>
<name>A0AAF0BIC6_9PROT</name>
<dbReference type="EMBL" id="CP116805">
    <property type="protein sequence ID" value="WCL55228.1"/>
    <property type="molecule type" value="Genomic_DNA"/>
</dbReference>
<dbReference type="EC" id="3.1.1.-" evidence="3"/>
<feature type="signal peptide" evidence="3">
    <location>
        <begin position="1"/>
        <end position="23"/>
    </location>
</feature>
<dbReference type="InterPro" id="IPR002018">
    <property type="entry name" value="CarbesteraseB"/>
</dbReference>
<feature type="chain" id="PRO_5041772513" description="Carboxylic ester hydrolase" evidence="3">
    <location>
        <begin position="24"/>
        <end position="543"/>
    </location>
</feature>
<evidence type="ECO:0000313" key="5">
    <source>
        <dbReference type="EMBL" id="WCL55228.1"/>
    </source>
</evidence>
<evidence type="ECO:0000256" key="1">
    <source>
        <dbReference type="ARBA" id="ARBA00005964"/>
    </source>
</evidence>
<organism evidence="5 6">
    <name type="scientific">Gimibacter soli</name>
    <dbReference type="NCBI Taxonomy" id="3024400"/>
    <lineage>
        <taxon>Bacteria</taxon>
        <taxon>Pseudomonadati</taxon>
        <taxon>Pseudomonadota</taxon>
        <taxon>Alphaproteobacteria</taxon>
        <taxon>Kordiimonadales</taxon>
        <taxon>Temperatibacteraceae</taxon>
        <taxon>Gimibacter</taxon>
    </lineage>
</organism>
<sequence>MKLKPLLIMMTAFCGWTAASASAARPEVTVAEGRLAGVTEAALHIFKGIPYALPPVGERRWKIPEPPASWQGVRDAGAFGPACVQPPMPQASVYFDPPAAMDEDCLTLNVWAPEKAEKAPVIVWIHGGALQRGHTSSPLYDGANLARKGVVFVSLNYRLGVLGWMAHPDLSAESQDGISGNYGLTDQIRALEWVRDNIVAFGGDPANVTVMGESAGALSVTYLLSSPKARGLFHKAIVESANIRAVPNLKEAAHGMPSGEAIGVAVMKGVGAESLSALRELDATAITLASMKARFVPQGTAGGHGLPAQVVDIFDEGAQARVPLLIGFNSGEIRSQRIFVPKAPETAADYEAEIRARYGDLADAFLKGYPADDIANSMLATVRDAVYGWASEHLAHKQSAAGQPAYLYLFDHCDAVAAARDLCAFHASELPFVFGQAGAGGTVPPNWPRPEGSEDEALSAAMMEYWVTFAKTGVPSSPGHDAWRPYGDDEAFMRFDGVPVAGRNPVPGMFEMQEELVSRRRAAGQQWFINVGVIAEKVPEKHP</sequence>
<reference evidence="5" key="1">
    <citation type="submission" date="2023-01" db="EMBL/GenBank/DDBJ databases">
        <title>The genome sequence of Kordiimonadaceae bacterium 6D33.</title>
        <authorList>
            <person name="Liu Y."/>
        </authorList>
    </citation>
    <scope>NUCLEOTIDE SEQUENCE</scope>
    <source>
        <strain evidence="5">6D33</strain>
    </source>
</reference>
<keyword evidence="3" id="KW-0732">Signal</keyword>
<dbReference type="GO" id="GO:0016787">
    <property type="term" value="F:hydrolase activity"/>
    <property type="evidence" value="ECO:0007669"/>
    <property type="project" value="UniProtKB-KW"/>
</dbReference>
<dbReference type="Pfam" id="PF00135">
    <property type="entry name" value="COesterase"/>
    <property type="match status" value="1"/>
</dbReference>
<dbReference type="InterPro" id="IPR019819">
    <property type="entry name" value="Carboxylesterase_B_CS"/>
</dbReference>
<evidence type="ECO:0000259" key="4">
    <source>
        <dbReference type="Pfam" id="PF00135"/>
    </source>
</evidence>
<dbReference type="InterPro" id="IPR050309">
    <property type="entry name" value="Type-B_Carboxylest/Lipase"/>
</dbReference>
<dbReference type="RefSeq" id="WP_289505008.1">
    <property type="nucleotide sequence ID" value="NZ_CP116805.1"/>
</dbReference>
<dbReference type="SUPFAM" id="SSF53474">
    <property type="entry name" value="alpha/beta-Hydrolases"/>
    <property type="match status" value="1"/>
</dbReference>
<proteinExistence type="inferred from homology"/>
<feature type="domain" description="Carboxylesterase type B" evidence="4">
    <location>
        <begin position="26"/>
        <end position="493"/>
    </location>
</feature>
<dbReference type="Proteomes" id="UP001217500">
    <property type="component" value="Chromosome"/>
</dbReference>
<comment type="similarity">
    <text evidence="1 3">Belongs to the type-B carboxylesterase/lipase family.</text>
</comment>
<keyword evidence="6" id="KW-1185">Reference proteome</keyword>
<evidence type="ECO:0000313" key="6">
    <source>
        <dbReference type="Proteomes" id="UP001217500"/>
    </source>
</evidence>
<gene>
    <name evidence="5" type="ORF">PH603_05590</name>
</gene>